<dbReference type="Proteomes" id="UP000789366">
    <property type="component" value="Unassembled WGS sequence"/>
</dbReference>
<proteinExistence type="predicted"/>
<protein>
    <submittedName>
        <fullName evidence="1">15728_t:CDS:1</fullName>
    </submittedName>
</protein>
<feature type="non-terminal residue" evidence="1">
    <location>
        <position position="1"/>
    </location>
</feature>
<evidence type="ECO:0000313" key="1">
    <source>
        <dbReference type="EMBL" id="CAG8477127.1"/>
    </source>
</evidence>
<gene>
    <name evidence="1" type="ORF">SPELUC_LOCUS1960</name>
</gene>
<sequence length="1045" mass="119466">ILVGGLLLVLFKNKGQLILDNTPEFLDYCSKSNGLVFFGPIGSGKTAILAMLANELPGENKYATFPCQLPSGQLISLYCSNCLELEEVNCSKNKLNNLKLDGCSELILLNFSNNHLTKLDLSQNPKLIEIDCENNPELVSLKGGKGLRRLSFKKGGLKYLDLSQCEELIELDCSDNLLNELDLTKCSKLEKLNCSNNLLIILDLTSNLNLIELLCYNKKPNHEKLTDITFAPDFESFKLERINLIGNDKLDYVAIDKKFLKRLPEKFDYESPPAISKEKYEKIILNKVAWYAVRLVVYKPLTEEQKKEKAELENQLKVTQQGLKNLIAIHGDKVEKKVEELKEKLNSDNPILAIYSSKSGFFPDEIIERTVLPKEAIEKPNEYLRPTDMRPEKIREHISQAVLAEYGAESYNFLGNNCEHFATLCVCGIPFSTQADKISMLTNKIYLDLAQEIKESEEKFNQMSTQENFHYEVNRLKEYYEKKAEEFTNKDELTDEEKQQLANLGTEIKYLEELQYCSLQMLINISDTNSEIDLEQIIKEKAYIPTNTVVKIIPCPENTNKIVVINKVAFYAVRLLEYNPNTKRVKELRKSPKNTLKKKYSSNQDLNLEELRQQYNEISESISFSSHDASSLGDEPDEKLRQAIEKEIKEKTSSARIERIAVFSTLQNKYAIVISKALMYAVRLIIYDSPSSGEIQIISIERFPELENQVKRQKTQIARLQGTVEFQSEELEQLGDKLSFSTKNILIVGHTGSGKSTLANVLTNTNKFKESDGVISETKSVQIEEVEENGVKYRVIDTLGFSDNTGLSRKDILNKIAETAYSIKGGISQVLFVTKDRFSEEEILTYELLNKTIFDNDINNYVTIVRTNSRFYDDNERLEQEKEKIIANGGKLSEVLKSCNEKIIFIDNPPTSEKDGHETRNNSLKKREASRSILLSHLKETCRQKSYKPENLKEFNGEQKSGRARYSMEITGLMIKEHEETIRKLNERLITATENMHQQTLEHVKEKTQADKNQVADNSLEKVEVIQTEEGFPQGLITQQEQHPK</sequence>
<organism evidence="1 2">
    <name type="scientific">Cetraspora pellucida</name>
    <dbReference type="NCBI Taxonomy" id="1433469"/>
    <lineage>
        <taxon>Eukaryota</taxon>
        <taxon>Fungi</taxon>
        <taxon>Fungi incertae sedis</taxon>
        <taxon>Mucoromycota</taxon>
        <taxon>Glomeromycotina</taxon>
        <taxon>Glomeromycetes</taxon>
        <taxon>Diversisporales</taxon>
        <taxon>Gigasporaceae</taxon>
        <taxon>Cetraspora</taxon>
    </lineage>
</organism>
<comment type="caution">
    <text evidence="1">The sequence shown here is derived from an EMBL/GenBank/DDBJ whole genome shotgun (WGS) entry which is preliminary data.</text>
</comment>
<reference evidence="1" key="1">
    <citation type="submission" date="2021-06" db="EMBL/GenBank/DDBJ databases">
        <authorList>
            <person name="Kallberg Y."/>
            <person name="Tangrot J."/>
            <person name="Rosling A."/>
        </authorList>
    </citation>
    <scope>NUCLEOTIDE SEQUENCE</scope>
    <source>
        <strain evidence="1">28 12/20/2015</strain>
    </source>
</reference>
<accession>A0ACA9KJD6</accession>
<name>A0ACA9KJD6_9GLOM</name>
<keyword evidence="2" id="KW-1185">Reference proteome</keyword>
<evidence type="ECO:0000313" key="2">
    <source>
        <dbReference type="Proteomes" id="UP000789366"/>
    </source>
</evidence>
<dbReference type="EMBL" id="CAJVPW010001178">
    <property type="protein sequence ID" value="CAG8477127.1"/>
    <property type="molecule type" value="Genomic_DNA"/>
</dbReference>